<dbReference type="AlphaFoldDB" id="A0A8J4XLH3"/>
<organism evidence="1 2">
    <name type="scientific">Chionoecetes opilio</name>
    <name type="common">Atlantic snow crab</name>
    <name type="synonym">Cancer opilio</name>
    <dbReference type="NCBI Taxonomy" id="41210"/>
    <lineage>
        <taxon>Eukaryota</taxon>
        <taxon>Metazoa</taxon>
        <taxon>Ecdysozoa</taxon>
        <taxon>Arthropoda</taxon>
        <taxon>Crustacea</taxon>
        <taxon>Multicrustacea</taxon>
        <taxon>Malacostraca</taxon>
        <taxon>Eumalacostraca</taxon>
        <taxon>Eucarida</taxon>
        <taxon>Decapoda</taxon>
        <taxon>Pleocyemata</taxon>
        <taxon>Brachyura</taxon>
        <taxon>Eubrachyura</taxon>
        <taxon>Majoidea</taxon>
        <taxon>Majidae</taxon>
        <taxon>Chionoecetes</taxon>
    </lineage>
</organism>
<reference evidence="1" key="1">
    <citation type="submission" date="2020-07" db="EMBL/GenBank/DDBJ databases">
        <title>The High-quality genome of the commercially important snow crab, Chionoecetes opilio.</title>
        <authorList>
            <person name="Jeong J.-H."/>
            <person name="Ryu S."/>
        </authorList>
    </citation>
    <scope>NUCLEOTIDE SEQUENCE</scope>
    <source>
        <strain evidence="1">MADBK_172401_WGS</strain>
        <tissue evidence="1">Digestive gland</tissue>
    </source>
</reference>
<accession>A0A8J4XLH3</accession>
<comment type="caution">
    <text evidence="1">The sequence shown here is derived from an EMBL/GenBank/DDBJ whole genome shotgun (WGS) entry which is preliminary data.</text>
</comment>
<gene>
    <name evidence="1" type="ORF">GWK47_023829</name>
</gene>
<evidence type="ECO:0000313" key="2">
    <source>
        <dbReference type="Proteomes" id="UP000770661"/>
    </source>
</evidence>
<protein>
    <submittedName>
        <fullName evidence="1">Uncharacterized protein</fullName>
    </submittedName>
</protein>
<name>A0A8J4XLH3_CHIOP</name>
<dbReference type="EMBL" id="JACEEZ010024678">
    <property type="protein sequence ID" value="KAG0709494.1"/>
    <property type="molecule type" value="Genomic_DNA"/>
</dbReference>
<sequence>MFNDSGDMRTGKAKAQLKKQLQVEMSSRNVLPKVKCRVLDGSAVLWVIHWPANGTVRDFVVNFKQYIQQKLTSSDVYLVFDRYQDFSTKSTTRCNRTTEASSVHRLALDTPLPPQKVVLTVSENKSQLMEISCEELTRDTTFHRDYTMTHKLVITSSNNTPVEISYGGVVIHREDMSTSHEEADCIIVHQAVTVATECQVYVSVIADDTDVFILLLHHYFERHLTSHMIMESPIHGRTVIDIQATVKQQQSIVDGLLSMHALSSCDTCAIVHAISVLVKSGY</sequence>
<proteinExistence type="predicted"/>
<evidence type="ECO:0000313" key="1">
    <source>
        <dbReference type="EMBL" id="KAG0709494.1"/>
    </source>
</evidence>
<dbReference type="Proteomes" id="UP000770661">
    <property type="component" value="Unassembled WGS sequence"/>
</dbReference>
<dbReference type="OrthoDB" id="8361116at2759"/>
<keyword evidence="2" id="KW-1185">Reference proteome</keyword>